<dbReference type="Proteomes" id="UP000192582">
    <property type="component" value="Unassembled WGS sequence"/>
</dbReference>
<evidence type="ECO:0000313" key="3">
    <source>
        <dbReference type="Proteomes" id="UP000192582"/>
    </source>
</evidence>
<name>A0A1W1UYK9_9DEIO</name>
<accession>A0A1W1UYK9</accession>
<reference evidence="2 3" key="1">
    <citation type="submission" date="2017-04" db="EMBL/GenBank/DDBJ databases">
        <authorList>
            <person name="Afonso C.L."/>
            <person name="Miller P.J."/>
            <person name="Scott M.A."/>
            <person name="Spackman E."/>
            <person name="Goraichik I."/>
            <person name="Dimitrov K.M."/>
            <person name="Suarez D.L."/>
            <person name="Swayne D.E."/>
        </authorList>
    </citation>
    <scope>NUCLEOTIDE SEQUENCE [LARGE SCALE GENOMIC DNA]</scope>
    <source>
        <strain evidence="2 3">KR-140</strain>
    </source>
</reference>
<keyword evidence="3" id="KW-1185">Reference proteome</keyword>
<sequence length="150" mass="16704">MPVEAEAVLSDWSEPRAGVTQHLPFQRVVVSAVLELLTDAPAHQQPPLVWINGEVPPVIQLVQVAAQQETVVHRVRFALRVGLHVRGFQDGERLLPRNAAAPSVHFRDQSTESGLPQPRLHDSGSSKACARHDLFRRRTPLLQRLLLKTS</sequence>
<evidence type="ECO:0000256" key="1">
    <source>
        <dbReference type="SAM" id="MobiDB-lite"/>
    </source>
</evidence>
<dbReference type="EMBL" id="FWWU01000008">
    <property type="protein sequence ID" value="SMB86070.1"/>
    <property type="molecule type" value="Genomic_DNA"/>
</dbReference>
<protein>
    <submittedName>
        <fullName evidence="2">Uncharacterized protein</fullName>
    </submittedName>
</protein>
<feature type="region of interest" description="Disordered" evidence="1">
    <location>
        <begin position="102"/>
        <end position="128"/>
    </location>
</feature>
<evidence type="ECO:0000313" key="2">
    <source>
        <dbReference type="EMBL" id="SMB86070.1"/>
    </source>
</evidence>
<dbReference type="AlphaFoldDB" id="A0A1W1UYK9"/>
<gene>
    <name evidence="2" type="ORF">SAMN00790413_03673</name>
</gene>
<proteinExistence type="predicted"/>
<organism evidence="2 3">
    <name type="scientific">Deinococcus hopiensis KR-140</name>
    <dbReference type="NCBI Taxonomy" id="695939"/>
    <lineage>
        <taxon>Bacteria</taxon>
        <taxon>Thermotogati</taxon>
        <taxon>Deinococcota</taxon>
        <taxon>Deinococci</taxon>
        <taxon>Deinococcales</taxon>
        <taxon>Deinococcaceae</taxon>
        <taxon>Deinococcus</taxon>
    </lineage>
</organism>